<name>A0A8J5ZSH5_GALPY</name>
<dbReference type="Pfam" id="PF00059">
    <property type="entry name" value="Lectin_C"/>
    <property type="match status" value="1"/>
</dbReference>
<evidence type="ECO:0000313" key="2">
    <source>
        <dbReference type="EMBL" id="KAG8505817.1"/>
    </source>
</evidence>
<dbReference type="GO" id="GO:0071226">
    <property type="term" value="P:cellular response to molecule of fungal origin"/>
    <property type="evidence" value="ECO:0007669"/>
    <property type="project" value="InterPro"/>
</dbReference>
<dbReference type="Proteomes" id="UP000700334">
    <property type="component" value="Unassembled WGS sequence"/>
</dbReference>
<evidence type="ECO:0000313" key="3">
    <source>
        <dbReference type="Proteomes" id="UP000700334"/>
    </source>
</evidence>
<dbReference type="InterPro" id="IPR016187">
    <property type="entry name" value="CTDL_fold"/>
</dbReference>
<feature type="domain" description="C-type lectin" evidence="1">
    <location>
        <begin position="36"/>
        <end position="115"/>
    </location>
</feature>
<proteinExistence type="predicted"/>
<reference evidence="2" key="1">
    <citation type="journal article" date="2021" name="Evol. Appl.">
        <title>The genome of the Pyrenean desman and the effects of bottlenecks and inbreeding on the genomic landscape of an endangered species.</title>
        <authorList>
            <person name="Escoda L."/>
            <person name="Castresana J."/>
        </authorList>
    </citation>
    <scope>NUCLEOTIDE SEQUENCE</scope>
    <source>
        <strain evidence="2">IBE-C5619</strain>
    </source>
</reference>
<dbReference type="Gene3D" id="3.10.100.10">
    <property type="entry name" value="Mannose-Binding Protein A, subunit A"/>
    <property type="match status" value="1"/>
</dbReference>
<sequence>MCVSLMRFALMEDIQLYPSFQQTVNALTCSVGWHQYGENCYYFARTMSPWRGCQHYCNSLDSSFLKVNTDEEMNFVMKLSKMQCDMQNEKFSISLYYSSRQLKWVWLDGTDCNLH</sequence>
<dbReference type="AlphaFoldDB" id="A0A8J5ZSH5"/>
<dbReference type="PROSITE" id="PS50041">
    <property type="entry name" value="C_TYPE_LECTIN_2"/>
    <property type="match status" value="1"/>
</dbReference>
<feature type="non-terminal residue" evidence="2">
    <location>
        <position position="115"/>
    </location>
</feature>
<dbReference type="OrthoDB" id="6337382at2759"/>
<evidence type="ECO:0000259" key="1">
    <source>
        <dbReference type="PROSITE" id="PS50041"/>
    </source>
</evidence>
<dbReference type="InterPro" id="IPR016186">
    <property type="entry name" value="C-type_lectin-like/link_sf"/>
</dbReference>
<accession>A0A8J5ZSH5</accession>
<gene>
    <name evidence="2" type="ORF">J0S82_017257</name>
</gene>
<dbReference type="InterPro" id="IPR042808">
    <property type="entry name" value="CLEC7A"/>
</dbReference>
<dbReference type="EMBL" id="JAGFMF010012220">
    <property type="protein sequence ID" value="KAG8505817.1"/>
    <property type="molecule type" value="Genomic_DNA"/>
</dbReference>
<organism evidence="2 3">
    <name type="scientific">Galemys pyrenaicus</name>
    <name type="common">Iberian desman</name>
    <name type="synonym">Pyrenean desman</name>
    <dbReference type="NCBI Taxonomy" id="202257"/>
    <lineage>
        <taxon>Eukaryota</taxon>
        <taxon>Metazoa</taxon>
        <taxon>Chordata</taxon>
        <taxon>Craniata</taxon>
        <taxon>Vertebrata</taxon>
        <taxon>Euteleostomi</taxon>
        <taxon>Mammalia</taxon>
        <taxon>Eutheria</taxon>
        <taxon>Laurasiatheria</taxon>
        <taxon>Eulipotyphla</taxon>
        <taxon>Talpidae</taxon>
        <taxon>Galemys</taxon>
    </lineage>
</organism>
<dbReference type="PANTHER" id="PTHR47218:SF2">
    <property type="entry name" value="C-TYPE LECTIN DOMAIN-CONTAINING PROTEIN"/>
    <property type="match status" value="1"/>
</dbReference>
<protein>
    <recommendedName>
        <fullName evidence="1">C-type lectin domain-containing protein</fullName>
    </recommendedName>
</protein>
<dbReference type="GO" id="GO:0001872">
    <property type="term" value="F:(1-&gt;3)-beta-D-glucan binding"/>
    <property type="evidence" value="ECO:0007669"/>
    <property type="project" value="InterPro"/>
</dbReference>
<dbReference type="PANTHER" id="PTHR47218">
    <property type="entry name" value="C-TYPE LECTIN DOMAIN FAMILY 7 MEMBER A"/>
    <property type="match status" value="1"/>
</dbReference>
<dbReference type="InterPro" id="IPR001304">
    <property type="entry name" value="C-type_lectin-like"/>
</dbReference>
<dbReference type="SUPFAM" id="SSF56436">
    <property type="entry name" value="C-type lectin-like"/>
    <property type="match status" value="1"/>
</dbReference>
<keyword evidence="3" id="KW-1185">Reference proteome</keyword>
<comment type="caution">
    <text evidence="2">The sequence shown here is derived from an EMBL/GenBank/DDBJ whole genome shotgun (WGS) entry which is preliminary data.</text>
</comment>